<feature type="signal peptide" evidence="1">
    <location>
        <begin position="1"/>
        <end position="26"/>
    </location>
</feature>
<sequence>MSALCPAKPVLAAIFGVFLLASAACAQQADAENAFSEFKQLSGAPKMPKVEAFSPILPNAGSSVAAGTKDVSMEARLTSDSEPMQEGLSWRVFSPIPGDDGKLPLVASFRGGTADFHLSPGDYFVNVAFGRAGATKKLSVTADGEVAHQVMVLDAGGLVLNAVSGDDTRIPAQQLKFSIYSEDVGENGERRMVMSAVKPNTIVRLNAGTYHIVSEYGKLNAQVRADIKVEPGKLIEASIQHRAAQINFKLVSQKGGEAIADTAWSILTSAGDIVGESVSAFPTMVLSEGEYTAVARNKDKIYQTDFSVAAGVNKDVELMLGGSGADGGAPVDTGPTFEETD</sequence>
<comment type="caution">
    <text evidence="2">The sequence shown here is derived from an EMBL/GenBank/DDBJ whole genome shotgun (WGS) entry which is preliminary data.</text>
</comment>
<protein>
    <submittedName>
        <fullName evidence="2">Uncharacterized protein</fullName>
    </submittedName>
</protein>
<evidence type="ECO:0000256" key="1">
    <source>
        <dbReference type="SAM" id="SignalP"/>
    </source>
</evidence>
<name>A0ABS4DW99_9HYPH</name>
<feature type="chain" id="PRO_5047447789" evidence="1">
    <location>
        <begin position="27"/>
        <end position="341"/>
    </location>
</feature>
<gene>
    <name evidence="2" type="ORF">J2Z17_001399</name>
</gene>
<keyword evidence="1" id="KW-0732">Signal</keyword>
<evidence type="ECO:0000313" key="3">
    <source>
        <dbReference type="Proteomes" id="UP000759443"/>
    </source>
</evidence>
<organism evidence="2 3">
    <name type="scientific">Rhizobium halophytocola</name>
    <dbReference type="NCBI Taxonomy" id="735519"/>
    <lineage>
        <taxon>Bacteria</taxon>
        <taxon>Pseudomonadati</taxon>
        <taxon>Pseudomonadota</taxon>
        <taxon>Alphaproteobacteria</taxon>
        <taxon>Hyphomicrobiales</taxon>
        <taxon>Rhizobiaceae</taxon>
        <taxon>Rhizobium/Agrobacterium group</taxon>
        <taxon>Rhizobium</taxon>
    </lineage>
</organism>
<evidence type="ECO:0000313" key="2">
    <source>
        <dbReference type="EMBL" id="MBP1849978.1"/>
    </source>
</evidence>
<accession>A0ABS4DW99</accession>
<reference evidence="2 3" key="1">
    <citation type="submission" date="2021-03" db="EMBL/GenBank/DDBJ databases">
        <title>Genomic Encyclopedia of Type Strains, Phase IV (KMG-IV): sequencing the most valuable type-strain genomes for metagenomic binning, comparative biology and taxonomic classification.</title>
        <authorList>
            <person name="Goeker M."/>
        </authorList>
    </citation>
    <scope>NUCLEOTIDE SEQUENCE [LARGE SCALE GENOMIC DNA]</scope>
    <source>
        <strain evidence="2 3">DSM 21600</strain>
    </source>
</reference>
<dbReference type="RefSeq" id="WP_245223912.1">
    <property type="nucleotide sequence ID" value="NZ_JAGGJU010000003.1"/>
</dbReference>
<dbReference type="Proteomes" id="UP000759443">
    <property type="component" value="Unassembled WGS sequence"/>
</dbReference>
<dbReference type="EMBL" id="JAGGJU010000003">
    <property type="protein sequence ID" value="MBP1849978.1"/>
    <property type="molecule type" value="Genomic_DNA"/>
</dbReference>
<proteinExistence type="predicted"/>
<keyword evidence="3" id="KW-1185">Reference proteome</keyword>